<reference evidence="3" key="1">
    <citation type="submission" date="2020-11" db="EMBL/GenBank/DDBJ databases">
        <authorList>
            <person name="Whitehead M."/>
        </authorList>
    </citation>
    <scope>NUCLEOTIDE SEQUENCE</scope>
    <source>
        <strain evidence="3">EGII</strain>
    </source>
</reference>
<keyword evidence="4" id="KW-1185">Reference proteome</keyword>
<dbReference type="Proteomes" id="UP000606786">
    <property type="component" value="Unassembled WGS sequence"/>
</dbReference>
<comment type="caution">
    <text evidence="3">The sequence shown here is derived from an EMBL/GenBank/DDBJ whole genome shotgun (WGS) entry which is preliminary data.</text>
</comment>
<organism evidence="3 4">
    <name type="scientific">Ceratitis capitata</name>
    <name type="common">Mediterranean fruit fly</name>
    <name type="synonym">Tephritis capitata</name>
    <dbReference type="NCBI Taxonomy" id="7213"/>
    <lineage>
        <taxon>Eukaryota</taxon>
        <taxon>Metazoa</taxon>
        <taxon>Ecdysozoa</taxon>
        <taxon>Arthropoda</taxon>
        <taxon>Hexapoda</taxon>
        <taxon>Insecta</taxon>
        <taxon>Pterygota</taxon>
        <taxon>Neoptera</taxon>
        <taxon>Endopterygota</taxon>
        <taxon>Diptera</taxon>
        <taxon>Brachycera</taxon>
        <taxon>Muscomorpha</taxon>
        <taxon>Tephritoidea</taxon>
        <taxon>Tephritidae</taxon>
        <taxon>Ceratitis</taxon>
        <taxon>Ceratitis</taxon>
    </lineage>
</organism>
<evidence type="ECO:0000256" key="2">
    <source>
        <dbReference type="SAM" id="Phobius"/>
    </source>
</evidence>
<evidence type="ECO:0000313" key="4">
    <source>
        <dbReference type="Proteomes" id="UP000606786"/>
    </source>
</evidence>
<sequence>MKPKQHVAGARRKHTQKKKKKKKRNTKIQQQPQQTAEKYISKPIMKAVILCSAHIFVLLLVAQHTAEVMHANKYLYVRTCKCIFEKLYLILSCINSYLHMYIFMYVHL</sequence>
<feature type="compositionally biased region" description="Basic residues" evidence="1">
    <location>
        <begin position="1"/>
        <end position="26"/>
    </location>
</feature>
<keyword evidence="2" id="KW-1133">Transmembrane helix</keyword>
<name>A0A811UGD6_CERCA</name>
<evidence type="ECO:0000313" key="3">
    <source>
        <dbReference type="EMBL" id="CAD6998272.1"/>
    </source>
</evidence>
<dbReference type="AlphaFoldDB" id="A0A811UGD6"/>
<gene>
    <name evidence="3" type="ORF">CCAP1982_LOCUS6881</name>
</gene>
<proteinExistence type="predicted"/>
<feature type="region of interest" description="Disordered" evidence="1">
    <location>
        <begin position="1"/>
        <end position="34"/>
    </location>
</feature>
<accession>A0A811UGD6</accession>
<dbReference type="EMBL" id="CAJHJT010000012">
    <property type="protein sequence ID" value="CAD6998272.1"/>
    <property type="molecule type" value="Genomic_DNA"/>
</dbReference>
<evidence type="ECO:0000256" key="1">
    <source>
        <dbReference type="SAM" id="MobiDB-lite"/>
    </source>
</evidence>
<keyword evidence="2" id="KW-0472">Membrane</keyword>
<feature type="transmembrane region" description="Helical" evidence="2">
    <location>
        <begin position="86"/>
        <end position="106"/>
    </location>
</feature>
<keyword evidence="2" id="KW-0812">Transmembrane</keyword>
<protein>
    <submittedName>
        <fullName evidence="3">(Mediterranean fruit fly) hypothetical protein</fullName>
    </submittedName>
</protein>